<dbReference type="PANTHER" id="PTHR42714">
    <property type="entry name" value="TRNA MODIFICATION GTPASE GTPBP3"/>
    <property type="match status" value="1"/>
</dbReference>
<dbReference type="EMBL" id="KV417649">
    <property type="protein sequence ID" value="KZP12312.1"/>
    <property type="molecule type" value="Genomic_DNA"/>
</dbReference>
<feature type="domain" description="G" evidence="2">
    <location>
        <begin position="143"/>
        <end position="266"/>
    </location>
</feature>
<evidence type="ECO:0000259" key="2">
    <source>
        <dbReference type="Pfam" id="PF01926"/>
    </source>
</evidence>
<evidence type="ECO:0000256" key="1">
    <source>
        <dbReference type="SAM" id="MobiDB-lite"/>
    </source>
</evidence>
<dbReference type="Proteomes" id="UP000076532">
    <property type="component" value="Unassembled WGS sequence"/>
</dbReference>
<organism evidence="3 4">
    <name type="scientific">Athelia psychrophila</name>
    <dbReference type="NCBI Taxonomy" id="1759441"/>
    <lineage>
        <taxon>Eukaryota</taxon>
        <taxon>Fungi</taxon>
        <taxon>Dikarya</taxon>
        <taxon>Basidiomycota</taxon>
        <taxon>Agaricomycotina</taxon>
        <taxon>Agaricomycetes</taxon>
        <taxon>Agaricomycetidae</taxon>
        <taxon>Atheliales</taxon>
        <taxon>Atheliaceae</taxon>
        <taxon>Athelia</taxon>
    </lineage>
</organism>
<sequence length="449" mass="48656">MRAPARTPVEPGLESLREPPALPLKAVPLQTAFDTFRQPPREPPSQNQHSLISPEIGPIEVDLVPSELDESSAIEREILIEGPGADSVAEHAPRGQGEHTIATQISPQNIALADAPEEGPTGEYNPQLQGEHTTAAHISPPNIIVFGATGAGKSSIVNMIADEVVAITSSDATGCTFQSQPYPVEIEGSKFVLWDTSGLNEGDKGRVPAEQAVENLYTLARGLGEGVSLLIYCVRGPRINANTADNYDLFFRGLCQEKVPIILVVTALEGVTSTEEWWLENEPTYREQGMEFDNHACVVATKGKKRGGKYLFETEYNASQVDLRALLCSTLKQSPLPWRIEVNGWLGAISNVVCRAMGIGPTAFSHVVRQLQRPTLSVDTTSNDRSSSPGGRQSDRNPQLSQGIIAIIKNFIIDYCAPSGPTKSSQVQTWQSHYDKSQPAESHDGVLTM</sequence>
<keyword evidence="4" id="KW-1185">Reference proteome</keyword>
<feature type="region of interest" description="Disordered" evidence="1">
    <location>
        <begin position="375"/>
        <end position="399"/>
    </location>
</feature>
<dbReference type="GO" id="GO:0005525">
    <property type="term" value="F:GTP binding"/>
    <property type="evidence" value="ECO:0007669"/>
    <property type="project" value="InterPro"/>
</dbReference>
<dbReference type="GO" id="GO:0030488">
    <property type="term" value="P:tRNA methylation"/>
    <property type="evidence" value="ECO:0007669"/>
    <property type="project" value="TreeGrafter"/>
</dbReference>
<gene>
    <name evidence="3" type="ORF">FIBSPDRAFT_799057</name>
</gene>
<dbReference type="GO" id="GO:0005829">
    <property type="term" value="C:cytosol"/>
    <property type="evidence" value="ECO:0007669"/>
    <property type="project" value="TreeGrafter"/>
</dbReference>
<accession>A0A166B639</accession>
<dbReference type="SUPFAM" id="SSF52540">
    <property type="entry name" value="P-loop containing nucleoside triphosphate hydrolases"/>
    <property type="match status" value="1"/>
</dbReference>
<dbReference type="OrthoDB" id="8954335at2759"/>
<dbReference type="InterPro" id="IPR027417">
    <property type="entry name" value="P-loop_NTPase"/>
</dbReference>
<reference evidence="3 4" key="1">
    <citation type="journal article" date="2016" name="Mol. Biol. Evol.">
        <title>Comparative Genomics of Early-Diverging Mushroom-Forming Fungi Provides Insights into the Origins of Lignocellulose Decay Capabilities.</title>
        <authorList>
            <person name="Nagy L.G."/>
            <person name="Riley R."/>
            <person name="Tritt A."/>
            <person name="Adam C."/>
            <person name="Daum C."/>
            <person name="Floudas D."/>
            <person name="Sun H."/>
            <person name="Yadav J.S."/>
            <person name="Pangilinan J."/>
            <person name="Larsson K.H."/>
            <person name="Matsuura K."/>
            <person name="Barry K."/>
            <person name="Labutti K."/>
            <person name="Kuo R."/>
            <person name="Ohm R.A."/>
            <person name="Bhattacharya S.S."/>
            <person name="Shirouzu T."/>
            <person name="Yoshinaga Y."/>
            <person name="Martin F.M."/>
            <person name="Grigoriev I.V."/>
            <person name="Hibbett D.S."/>
        </authorList>
    </citation>
    <scope>NUCLEOTIDE SEQUENCE [LARGE SCALE GENOMIC DNA]</scope>
    <source>
        <strain evidence="3 4">CBS 109695</strain>
    </source>
</reference>
<proteinExistence type="predicted"/>
<feature type="compositionally biased region" description="Basic and acidic residues" evidence="1">
    <location>
        <begin position="433"/>
        <end position="449"/>
    </location>
</feature>
<dbReference type="GO" id="GO:0002098">
    <property type="term" value="P:tRNA wobble uridine modification"/>
    <property type="evidence" value="ECO:0007669"/>
    <property type="project" value="TreeGrafter"/>
</dbReference>
<protein>
    <recommendedName>
        <fullName evidence="2">G domain-containing protein</fullName>
    </recommendedName>
</protein>
<dbReference type="PANTHER" id="PTHR42714:SF2">
    <property type="entry name" value="TRNA MODIFICATION GTPASE GTPBP3, MITOCHONDRIAL"/>
    <property type="match status" value="1"/>
</dbReference>
<dbReference type="InterPro" id="IPR006073">
    <property type="entry name" value="GTP-bd"/>
</dbReference>
<feature type="region of interest" description="Disordered" evidence="1">
    <location>
        <begin position="426"/>
        <end position="449"/>
    </location>
</feature>
<dbReference type="STRING" id="436010.A0A166B639"/>
<evidence type="ECO:0000313" key="3">
    <source>
        <dbReference type="EMBL" id="KZP12312.1"/>
    </source>
</evidence>
<evidence type="ECO:0000313" key="4">
    <source>
        <dbReference type="Proteomes" id="UP000076532"/>
    </source>
</evidence>
<dbReference type="Gene3D" id="3.40.50.300">
    <property type="entry name" value="P-loop containing nucleotide triphosphate hydrolases"/>
    <property type="match status" value="1"/>
</dbReference>
<dbReference type="CDD" id="cd00882">
    <property type="entry name" value="Ras_like_GTPase"/>
    <property type="match status" value="1"/>
</dbReference>
<name>A0A166B639_9AGAM</name>
<dbReference type="Pfam" id="PF01926">
    <property type="entry name" value="MMR_HSR1"/>
    <property type="match status" value="1"/>
</dbReference>
<feature type="region of interest" description="Disordered" evidence="1">
    <location>
        <begin position="1"/>
        <end position="54"/>
    </location>
</feature>
<dbReference type="AlphaFoldDB" id="A0A166B639"/>